<proteinExistence type="inferred from homology"/>
<protein>
    <submittedName>
        <fullName evidence="5">Low molecular weight protein tyrosine phosphatase</fullName>
        <ecNumber evidence="5">3.1.3.48</ecNumber>
    </submittedName>
</protein>
<dbReference type="InterPro" id="IPR050438">
    <property type="entry name" value="LMW_PTPase"/>
</dbReference>
<dbReference type="GO" id="GO:0004725">
    <property type="term" value="F:protein tyrosine phosphatase activity"/>
    <property type="evidence" value="ECO:0007669"/>
    <property type="project" value="UniProtKB-EC"/>
</dbReference>
<gene>
    <name evidence="5" type="ORF">MNBD_NITROSPINAE01-1680</name>
</gene>
<dbReference type="PANTHER" id="PTHR11717:SF31">
    <property type="entry name" value="LOW MOLECULAR WEIGHT PROTEIN-TYROSINE-PHOSPHATASE ETP-RELATED"/>
    <property type="match status" value="1"/>
</dbReference>
<dbReference type="CDD" id="cd16343">
    <property type="entry name" value="LMWPTP"/>
    <property type="match status" value="1"/>
</dbReference>
<evidence type="ECO:0000256" key="3">
    <source>
        <dbReference type="ARBA" id="ARBA00022912"/>
    </source>
</evidence>
<dbReference type="PRINTS" id="PR00719">
    <property type="entry name" value="LMWPTPASE"/>
</dbReference>
<evidence type="ECO:0000259" key="4">
    <source>
        <dbReference type="SMART" id="SM00226"/>
    </source>
</evidence>
<dbReference type="AlphaFoldDB" id="A0A3B1BX48"/>
<evidence type="ECO:0000313" key="5">
    <source>
        <dbReference type="EMBL" id="VAX15260.1"/>
    </source>
</evidence>
<dbReference type="EMBL" id="UOGC01000004">
    <property type="protein sequence ID" value="VAX15260.1"/>
    <property type="molecule type" value="Genomic_DNA"/>
</dbReference>
<organism evidence="5">
    <name type="scientific">hydrothermal vent metagenome</name>
    <dbReference type="NCBI Taxonomy" id="652676"/>
    <lineage>
        <taxon>unclassified sequences</taxon>
        <taxon>metagenomes</taxon>
        <taxon>ecological metagenomes</taxon>
    </lineage>
</organism>
<feature type="domain" description="Phosphotyrosine protein phosphatase I" evidence="4">
    <location>
        <begin position="18"/>
        <end position="164"/>
    </location>
</feature>
<evidence type="ECO:0000256" key="2">
    <source>
        <dbReference type="ARBA" id="ARBA00022801"/>
    </source>
</evidence>
<dbReference type="Pfam" id="PF01451">
    <property type="entry name" value="LMWPc"/>
    <property type="match status" value="1"/>
</dbReference>
<keyword evidence="2 5" id="KW-0378">Hydrolase</keyword>
<accession>A0A3B1BX48</accession>
<name>A0A3B1BX48_9ZZZZ</name>
<dbReference type="SUPFAM" id="SSF52788">
    <property type="entry name" value="Phosphotyrosine protein phosphatases I"/>
    <property type="match status" value="1"/>
</dbReference>
<dbReference type="InterPro" id="IPR017867">
    <property type="entry name" value="Tyr_phospatase_low_mol_wt"/>
</dbReference>
<dbReference type="PANTHER" id="PTHR11717">
    <property type="entry name" value="LOW MOLECULAR WEIGHT PROTEIN TYROSINE PHOSPHATASE"/>
    <property type="match status" value="1"/>
</dbReference>
<dbReference type="SMART" id="SM00226">
    <property type="entry name" value="LMWPc"/>
    <property type="match status" value="1"/>
</dbReference>
<dbReference type="Gene3D" id="3.40.50.2300">
    <property type="match status" value="1"/>
</dbReference>
<dbReference type="InterPro" id="IPR036196">
    <property type="entry name" value="Ptyr_pPase_sf"/>
</dbReference>
<dbReference type="InterPro" id="IPR023485">
    <property type="entry name" value="Ptyr_pPase"/>
</dbReference>
<evidence type="ECO:0000256" key="1">
    <source>
        <dbReference type="ARBA" id="ARBA00011063"/>
    </source>
</evidence>
<comment type="similarity">
    <text evidence="1">Belongs to the low molecular weight phosphotyrosine protein phosphatase family.</text>
</comment>
<keyword evidence="3" id="KW-0904">Protein phosphatase</keyword>
<sequence>MTTLKLSTKGSTGFKTMRKILVVCTGNLCRSPMGESLLQKALADRGEDNILVESAGVIARDGYPPAQMAVQEMKAHGLDISAHRTSPLTKEAINEAEMVLVMERAHLYAALSLAPEASEKVLLMGDFAQDLETDEIDDPYGGNPDGFKETFAIIKQAAENLAAQIAEKKFP</sequence>
<reference evidence="5" key="1">
    <citation type="submission" date="2018-06" db="EMBL/GenBank/DDBJ databases">
        <authorList>
            <person name="Zhirakovskaya E."/>
        </authorList>
    </citation>
    <scope>NUCLEOTIDE SEQUENCE</scope>
</reference>
<dbReference type="EC" id="3.1.3.48" evidence="5"/>